<evidence type="ECO:0000256" key="6">
    <source>
        <dbReference type="SAM" id="MobiDB-lite"/>
    </source>
</evidence>
<dbReference type="InterPro" id="IPR018389">
    <property type="entry name" value="DctP_fam"/>
</dbReference>
<dbReference type="GO" id="GO:0030288">
    <property type="term" value="C:outer membrane-bounded periplasmic space"/>
    <property type="evidence" value="ECO:0007669"/>
    <property type="project" value="InterPro"/>
</dbReference>
<evidence type="ECO:0000256" key="5">
    <source>
        <dbReference type="SAM" id="Coils"/>
    </source>
</evidence>
<feature type="compositionally biased region" description="Acidic residues" evidence="6">
    <location>
        <begin position="43"/>
        <end position="53"/>
    </location>
</feature>
<evidence type="ECO:0000313" key="9">
    <source>
        <dbReference type="Proteomes" id="UP000199668"/>
    </source>
</evidence>
<keyword evidence="3" id="KW-0813">Transport</keyword>
<dbReference type="Pfam" id="PF03480">
    <property type="entry name" value="DctP"/>
    <property type="match status" value="1"/>
</dbReference>
<proteinExistence type="inferred from homology"/>
<evidence type="ECO:0000256" key="2">
    <source>
        <dbReference type="ARBA" id="ARBA00009023"/>
    </source>
</evidence>
<feature type="chain" id="PRO_5038444125" evidence="7">
    <location>
        <begin position="25"/>
        <end position="356"/>
    </location>
</feature>
<dbReference type="InterPro" id="IPR004682">
    <property type="entry name" value="TRAP_DctP"/>
</dbReference>
<dbReference type="STRING" id="266892.SAMN04488054_12057"/>
<keyword evidence="8" id="KW-0675">Receptor</keyword>
<evidence type="ECO:0000256" key="4">
    <source>
        <dbReference type="ARBA" id="ARBA00022729"/>
    </source>
</evidence>
<evidence type="ECO:0000313" key="8">
    <source>
        <dbReference type="EMBL" id="SFM19092.1"/>
    </source>
</evidence>
<protein>
    <submittedName>
        <fullName evidence="8">Tripartite ATP-independent transporter solute receptor, DctP family</fullName>
    </submittedName>
</protein>
<reference evidence="8 9" key="1">
    <citation type="submission" date="2016-10" db="EMBL/GenBank/DDBJ databases">
        <authorList>
            <person name="de Groot N.N."/>
        </authorList>
    </citation>
    <scope>NUCLEOTIDE SEQUENCE [LARGE SCALE GENOMIC DNA]</scope>
    <source>
        <strain evidence="8 9">CGMCC 1.6134</strain>
    </source>
</reference>
<evidence type="ECO:0000256" key="7">
    <source>
        <dbReference type="SAM" id="SignalP"/>
    </source>
</evidence>
<evidence type="ECO:0000256" key="3">
    <source>
        <dbReference type="ARBA" id="ARBA00022448"/>
    </source>
</evidence>
<feature type="coiled-coil region" evidence="5">
    <location>
        <begin position="280"/>
        <end position="307"/>
    </location>
</feature>
<accession>A0A1I4NUA4</accession>
<keyword evidence="9" id="KW-1185">Reference proteome</keyword>
<comment type="similarity">
    <text evidence="2">Belongs to the bacterial solute-binding protein 7 family.</text>
</comment>
<dbReference type="CDD" id="cd13603">
    <property type="entry name" value="PBP2_TRAP_Siap_TeaA_like"/>
    <property type="match status" value="1"/>
</dbReference>
<dbReference type="PROSITE" id="PS51257">
    <property type="entry name" value="PROKAR_LIPOPROTEIN"/>
    <property type="match status" value="1"/>
</dbReference>
<gene>
    <name evidence="8" type="ORF">SAMN04488054_12057</name>
</gene>
<dbReference type="NCBIfam" id="NF037995">
    <property type="entry name" value="TRAP_S1"/>
    <property type="match status" value="1"/>
</dbReference>
<evidence type="ECO:0000256" key="1">
    <source>
        <dbReference type="ARBA" id="ARBA00004196"/>
    </source>
</evidence>
<name>A0A1I4NUA4_9BACI</name>
<dbReference type="Gene3D" id="3.40.190.170">
    <property type="entry name" value="Bacterial extracellular solute-binding protein, family 7"/>
    <property type="match status" value="1"/>
</dbReference>
<comment type="subcellular location">
    <subcellularLocation>
        <location evidence="1">Cell envelope</location>
    </subcellularLocation>
</comment>
<dbReference type="InterPro" id="IPR038404">
    <property type="entry name" value="TRAP_DctP_sf"/>
</dbReference>
<dbReference type="EMBL" id="FOTY01000020">
    <property type="protein sequence ID" value="SFM19092.1"/>
    <property type="molecule type" value="Genomic_DNA"/>
</dbReference>
<dbReference type="PIRSF" id="PIRSF006470">
    <property type="entry name" value="DctB"/>
    <property type="match status" value="1"/>
</dbReference>
<dbReference type="GO" id="GO:0055085">
    <property type="term" value="P:transmembrane transport"/>
    <property type="evidence" value="ECO:0007669"/>
    <property type="project" value="InterPro"/>
</dbReference>
<organism evidence="8 9">
    <name type="scientific">Salibacterium qingdaonense</name>
    <dbReference type="NCBI Taxonomy" id="266892"/>
    <lineage>
        <taxon>Bacteria</taxon>
        <taxon>Bacillati</taxon>
        <taxon>Bacillota</taxon>
        <taxon>Bacilli</taxon>
        <taxon>Bacillales</taxon>
        <taxon>Bacillaceae</taxon>
    </lineage>
</organism>
<sequence>MKNFKVAAVLLISFLALLVITACSQSESGSGQEENTDGSGQEENTESSGDDENDEIVLRLGHGTATNSLYHKGSEKFKELVEEKTDGEITVELYPDGQLGHDRDLTEGMDMGTVEMGMIGVEPLTSMAPKLQAVNLPYLFTDRETAYEVLDGEIGQEMVENLPEESGMRVLGYFENGFRNVSNSQQPIEEPEDLNGLDIRTPESDVSLSIFNALGANPTPMDFGELYTGLEQGTVDGQENPVSLIYTAKLYEVQDYVSLTNHMYSPMVLAISEQTWSSLSSEQQDIVMEASDEAKQYERELSQEEEANYIDMLKEEGTNINEPETEPFEEATQEVYEEYKGDFDEEFYEKLMEATE</sequence>
<dbReference type="RefSeq" id="WP_090927585.1">
    <property type="nucleotide sequence ID" value="NZ_FOTY01000020.1"/>
</dbReference>
<dbReference type="PANTHER" id="PTHR33376:SF4">
    <property type="entry name" value="SIALIC ACID-BINDING PERIPLASMIC PROTEIN SIAP"/>
    <property type="match status" value="1"/>
</dbReference>
<feature type="signal peptide" evidence="7">
    <location>
        <begin position="1"/>
        <end position="24"/>
    </location>
</feature>
<dbReference type="PANTHER" id="PTHR33376">
    <property type="match status" value="1"/>
</dbReference>
<dbReference type="AlphaFoldDB" id="A0A1I4NUA4"/>
<dbReference type="Proteomes" id="UP000199668">
    <property type="component" value="Unassembled WGS sequence"/>
</dbReference>
<keyword evidence="5" id="KW-0175">Coiled coil</keyword>
<feature type="region of interest" description="Disordered" evidence="6">
    <location>
        <begin position="27"/>
        <end position="53"/>
    </location>
</feature>
<keyword evidence="4 7" id="KW-0732">Signal</keyword>
<dbReference type="NCBIfam" id="TIGR00787">
    <property type="entry name" value="dctP"/>
    <property type="match status" value="1"/>
</dbReference>
<dbReference type="OrthoDB" id="9776801at2"/>